<evidence type="ECO:0000313" key="2">
    <source>
        <dbReference type="Proteomes" id="UP001064048"/>
    </source>
</evidence>
<keyword evidence="2" id="KW-1185">Reference proteome</keyword>
<comment type="caution">
    <text evidence="1">The sequence shown here is derived from an EMBL/GenBank/DDBJ whole genome shotgun (WGS) entry which is preliminary data.</text>
</comment>
<sequence length="77" mass="8423">MGQNVPSKVCICGIAMLVIVGISLALLSTLASEPPQKQITTAEKYSLWKQPSVTEAMSSYLHTKFHPNLSSRFSVKE</sequence>
<protein>
    <submittedName>
        <fullName evidence="1">Uncharacterized protein</fullName>
    </submittedName>
</protein>
<evidence type="ECO:0000313" key="1">
    <source>
        <dbReference type="EMBL" id="KAI8426455.1"/>
    </source>
</evidence>
<name>A0ACC0JQL6_CHOFU</name>
<dbReference type="EMBL" id="CM046108">
    <property type="protein sequence ID" value="KAI8426455.1"/>
    <property type="molecule type" value="Genomic_DNA"/>
</dbReference>
<dbReference type="Proteomes" id="UP001064048">
    <property type="component" value="Chromosome 8"/>
</dbReference>
<reference evidence="1 2" key="1">
    <citation type="journal article" date="2022" name="Genome Biol. Evol.">
        <title>The Spruce Budworm Genome: Reconstructing the Evolutionary History of Antifreeze Proteins.</title>
        <authorList>
            <person name="Beliveau C."/>
            <person name="Gagne P."/>
            <person name="Picq S."/>
            <person name="Vernygora O."/>
            <person name="Keeling C.I."/>
            <person name="Pinkney K."/>
            <person name="Doucet D."/>
            <person name="Wen F."/>
            <person name="Johnston J.S."/>
            <person name="Maaroufi H."/>
            <person name="Boyle B."/>
            <person name="Laroche J."/>
            <person name="Dewar K."/>
            <person name="Juretic N."/>
            <person name="Blackburn G."/>
            <person name="Nisole A."/>
            <person name="Brunet B."/>
            <person name="Brandao M."/>
            <person name="Lumley L."/>
            <person name="Duan J."/>
            <person name="Quan G."/>
            <person name="Lucarotti C.J."/>
            <person name="Roe A.D."/>
            <person name="Sperling F.A.H."/>
            <person name="Levesque R.C."/>
            <person name="Cusson M."/>
        </authorList>
    </citation>
    <scope>NUCLEOTIDE SEQUENCE [LARGE SCALE GENOMIC DNA]</scope>
    <source>
        <strain evidence="1">Glfc:IPQL:Cfum</strain>
    </source>
</reference>
<accession>A0ACC0JQL6</accession>
<organism evidence="1 2">
    <name type="scientific">Choristoneura fumiferana</name>
    <name type="common">Spruce budworm moth</name>
    <name type="synonym">Archips fumiferana</name>
    <dbReference type="NCBI Taxonomy" id="7141"/>
    <lineage>
        <taxon>Eukaryota</taxon>
        <taxon>Metazoa</taxon>
        <taxon>Ecdysozoa</taxon>
        <taxon>Arthropoda</taxon>
        <taxon>Hexapoda</taxon>
        <taxon>Insecta</taxon>
        <taxon>Pterygota</taxon>
        <taxon>Neoptera</taxon>
        <taxon>Endopterygota</taxon>
        <taxon>Lepidoptera</taxon>
        <taxon>Glossata</taxon>
        <taxon>Ditrysia</taxon>
        <taxon>Tortricoidea</taxon>
        <taxon>Tortricidae</taxon>
        <taxon>Tortricinae</taxon>
        <taxon>Choristoneura</taxon>
    </lineage>
</organism>
<gene>
    <name evidence="1" type="ORF">MSG28_005281</name>
</gene>
<proteinExistence type="predicted"/>